<reference evidence="10 11" key="1">
    <citation type="submission" date="2020-02" db="EMBL/GenBank/DDBJ databases">
        <title>Genome sequencing for Kineobactrum sp. M2.</title>
        <authorList>
            <person name="Park S.-J."/>
        </authorList>
    </citation>
    <scope>NUCLEOTIDE SEQUENCE [LARGE SCALE GENOMIC DNA]</scope>
    <source>
        <strain evidence="10 11">M2</strain>
    </source>
</reference>
<dbReference type="Gene3D" id="2.130.10.10">
    <property type="entry name" value="YVTN repeat-like/Quinoprotein amine dehydrogenase"/>
    <property type="match status" value="1"/>
</dbReference>
<keyword evidence="5" id="KW-0574">Periplasm</keyword>
<dbReference type="InterPro" id="IPR009451">
    <property type="entry name" value="Metamine_DH_Hvc"/>
</dbReference>
<keyword evidence="3" id="KW-0813">Transport</keyword>
<keyword evidence="11" id="KW-1185">Reference proteome</keyword>
<dbReference type="KEGG" id="kim:G3T16_03325"/>
<evidence type="ECO:0000256" key="8">
    <source>
        <dbReference type="PIRSR" id="PIRSR609451-50"/>
    </source>
</evidence>
<evidence type="ECO:0000313" key="11">
    <source>
        <dbReference type="Proteomes" id="UP000477680"/>
    </source>
</evidence>
<evidence type="ECO:0000256" key="3">
    <source>
        <dbReference type="ARBA" id="ARBA00022448"/>
    </source>
</evidence>
<comment type="similarity">
    <text evidence="2">Belongs to the aromatic amine dehydrogenase heavy chain family.</text>
</comment>
<accession>A0A6C0U555</accession>
<dbReference type="InterPro" id="IPR015943">
    <property type="entry name" value="WD40/YVTN_repeat-like_dom_sf"/>
</dbReference>
<proteinExistence type="inferred from homology"/>
<feature type="signal peptide" evidence="9">
    <location>
        <begin position="1"/>
        <end position="27"/>
    </location>
</feature>
<keyword evidence="4 9" id="KW-0732">Signal</keyword>
<feature type="disulfide bond" evidence="8">
    <location>
        <begin position="193"/>
        <end position="208"/>
    </location>
</feature>
<dbReference type="AlphaFoldDB" id="A0A6C0U555"/>
<evidence type="ECO:0000256" key="1">
    <source>
        <dbReference type="ARBA" id="ARBA00004418"/>
    </source>
</evidence>
<dbReference type="GO" id="GO:0042597">
    <property type="term" value="C:periplasmic space"/>
    <property type="evidence" value="ECO:0007669"/>
    <property type="project" value="UniProtKB-SubCell"/>
</dbReference>
<gene>
    <name evidence="10" type="ORF">G3T16_03325</name>
</gene>
<evidence type="ECO:0000256" key="9">
    <source>
        <dbReference type="SAM" id="SignalP"/>
    </source>
</evidence>
<dbReference type="GO" id="GO:0030058">
    <property type="term" value="F:aliphatic amine dehydrogenase activity"/>
    <property type="evidence" value="ECO:0007669"/>
    <property type="project" value="InterPro"/>
</dbReference>
<evidence type="ECO:0000256" key="6">
    <source>
        <dbReference type="ARBA" id="ARBA00022982"/>
    </source>
</evidence>
<comment type="subcellular location">
    <subcellularLocation>
        <location evidence="1">Periplasm</location>
    </subcellularLocation>
</comment>
<keyword evidence="6" id="KW-0249">Electron transport</keyword>
<organism evidence="10 11">
    <name type="scientific">Kineobactrum salinum</name>
    <dbReference type="NCBI Taxonomy" id="2708301"/>
    <lineage>
        <taxon>Bacteria</taxon>
        <taxon>Pseudomonadati</taxon>
        <taxon>Pseudomonadota</taxon>
        <taxon>Gammaproteobacteria</taxon>
        <taxon>Cellvibrionales</taxon>
        <taxon>Halieaceae</taxon>
        <taxon>Kineobactrum</taxon>
    </lineage>
</organism>
<dbReference type="InterPro" id="IPR011044">
    <property type="entry name" value="Quino_amine_DH_bsu"/>
</dbReference>
<evidence type="ECO:0000256" key="4">
    <source>
        <dbReference type="ARBA" id="ARBA00022729"/>
    </source>
</evidence>
<dbReference type="EMBL" id="CP048711">
    <property type="protein sequence ID" value="QIB64574.1"/>
    <property type="molecule type" value="Genomic_DNA"/>
</dbReference>
<name>A0A6C0U555_9GAMM</name>
<protein>
    <submittedName>
        <fullName evidence="10">Methylamine dehydrogenase</fullName>
    </submittedName>
</protein>
<evidence type="ECO:0000313" key="10">
    <source>
        <dbReference type="EMBL" id="QIB64574.1"/>
    </source>
</evidence>
<dbReference type="SUPFAM" id="SSF50969">
    <property type="entry name" value="YVTN repeat-like/Quinoprotein amine dehydrogenase"/>
    <property type="match status" value="1"/>
</dbReference>
<dbReference type="Proteomes" id="UP000477680">
    <property type="component" value="Chromosome"/>
</dbReference>
<sequence length="397" mass="43542">MRQHTSIHTMMAALCGLGLGFAAVAAAGDQPPPLPVEPIGVVETLPAEYPKSWFLVHDAAFFHMSDGKVYVLDTARESVAEQVKGTFNVSLMGNIRQSASRGEIYATETFHPRGTRGQRLDVLTIWDQENLAPLGEVILPVGKRFMGMPERYALLLIDNDRWLAVANFSPAASVTLIDLERREIVNEIATPGCSLAYPTGERGFSSLCADGRFLSTELAEDGSVVAQLRTDAFFDSDDSPIFERPAVIGNTAYFPSFDGLVYPVDIGAKVASPGEPWHMVPEAERGEKWAPGGIGIIDWDRQGRFYVLMHADAKDGSHNGGGSEVWVYDGRKQERVQRIALREWGISLAVSRGSEPRLLVTNPMDMSLELYDGRSGEFIRTITGFGQETPLMLHGAR</sequence>
<evidence type="ECO:0000256" key="5">
    <source>
        <dbReference type="ARBA" id="ARBA00022764"/>
    </source>
</evidence>
<keyword evidence="8" id="KW-1015">Disulfide bond</keyword>
<evidence type="ECO:0000256" key="7">
    <source>
        <dbReference type="ARBA" id="ARBA00023002"/>
    </source>
</evidence>
<keyword evidence="7" id="KW-0560">Oxidoreductase</keyword>
<feature type="chain" id="PRO_5025608281" evidence="9">
    <location>
        <begin position="28"/>
        <end position="397"/>
    </location>
</feature>
<dbReference type="RefSeq" id="WP_163493824.1">
    <property type="nucleotide sequence ID" value="NZ_CP048711.1"/>
</dbReference>
<evidence type="ECO:0000256" key="2">
    <source>
        <dbReference type="ARBA" id="ARBA00010548"/>
    </source>
</evidence>
<dbReference type="Pfam" id="PF06433">
    <property type="entry name" value="Me-amine-dh_H"/>
    <property type="match status" value="1"/>
</dbReference>